<comment type="caution">
    <text evidence="5">The sequence shown here is derived from an EMBL/GenBank/DDBJ whole genome shotgun (WGS) entry which is preliminary data.</text>
</comment>
<dbReference type="EMBL" id="ANIK01000053">
    <property type="protein sequence ID" value="EMJ94283.1"/>
    <property type="molecule type" value="Genomic_DNA"/>
</dbReference>
<dbReference type="InterPro" id="IPR022300">
    <property type="entry name" value="PPK2-rel_1"/>
</dbReference>
<evidence type="ECO:0000256" key="3">
    <source>
        <dbReference type="ARBA" id="ARBA00022777"/>
    </source>
</evidence>
<dbReference type="GO" id="GO:0006797">
    <property type="term" value="P:polyphosphate metabolic process"/>
    <property type="evidence" value="ECO:0007669"/>
    <property type="project" value="InterPro"/>
</dbReference>
<dbReference type="PANTHER" id="PTHR34383:SF3">
    <property type="entry name" value="POLYPHOSPHATE:AMP PHOSPHOTRANSFERASE"/>
    <property type="match status" value="1"/>
</dbReference>
<proteinExistence type="inferred from homology"/>
<evidence type="ECO:0000259" key="4">
    <source>
        <dbReference type="Pfam" id="PF03976"/>
    </source>
</evidence>
<dbReference type="PANTHER" id="PTHR34383">
    <property type="entry name" value="POLYPHOSPHATE:AMP PHOSPHOTRANSFERASE-RELATED"/>
    <property type="match status" value="1"/>
</dbReference>
<gene>
    <name evidence="5" type="ORF">LEP1GSC194_3736</name>
</gene>
<dbReference type="PATRIC" id="fig|1218565.3.peg.2577"/>
<evidence type="ECO:0000313" key="5">
    <source>
        <dbReference type="EMBL" id="EMJ94283.1"/>
    </source>
</evidence>
<dbReference type="InterPro" id="IPR022488">
    <property type="entry name" value="PPK2-related"/>
</dbReference>
<dbReference type="PIRSF" id="PIRSF028756">
    <property type="entry name" value="PPK2_prd"/>
    <property type="match status" value="1"/>
</dbReference>
<dbReference type="SUPFAM" id="SSF52540">
    <property type="entry name" value="P-loop containing nucleoside triphosphate hydrolases"/>
    <property type="match status" value="1"/>
</dbReference>
<dbReference type="Pfam" id="PF03976">
    <property type="entry name" value="PPK2"/>
    <property type="match status" value="1"/>
</dbReference>
<dbReference type="InterPro" id="IPR016898">
    <property type="entry name" value="Polyphosphate_phosphotransfera"/>
</dbReference>
<dbReference type="OrthoDB" id="9775224at2"/>
<dbReference type="InterPro" id="IPR027417">
    <property type="entry name" value="P-loop_NTPase"/>
</dbReference>
<feature type="domain" description="Polyphosphate kinase-2-related" evidence="4">
    <location>
        <begin position="16"/>
        <end position="236"/>
    </location>
</feature>
<dbReference type="NCBIfam" id="TIGR03709">
    <property type="entry name" value="PPK2_rel_1"/>
    <property type="match status" value="1"/>
</dbReference>
<protein>
    <submittedName>
        <fullName evidence="5">Polyphosphate:nucleotide phosphotransferase, PPK2 family</fullName>
        <ecNumber evidence="5">2.7.4.-</ecNumber>
    </submittedName>
</protein>
<evidence type="ECO:0000313" key="6">
    <source>
        <dbReference type="Proteomes" id="UP000011988"/>
    </source>
</evidence>
<keyword evidence="3" id="KW-0418">Kinase</keyword>
<dbReference type="EC" id="2.7.4.-" evidence="5"/>
<comment type="similarity">
    <text evidence="1">Belongs to the polyphosphate kinase 2 (PPK2) family. Class I subfamily.</text>
</comment>
<keyword evidence="2 5" id="KW-0808">Transferase</keyword>
<dbReference type="AlphaFoldDB" id="M6CZE5"/>
<name>M6CZE5_9LEPT</name>
<reference evidence="5 6" key="1">
    <citation type="submission" date="2013-01" db="EMBL/GenBank/DDBJ databases">
        <authorList>
            <person name="Harkins D.M."/>
            <person name="Durkin A.S."/>
            <person name="Brinkac L.M."/>
            <person name="Haft D.H."/>
            <person name="Selengut J.D."/>
            <person name="Sanka R."/>
            <person name="DePew J."/>
            <person name="Purushe J."/>
            <person name="Galloway R.L."/>
            <person name="Vinetz J.M."/>
            <person name="Sutton G.G."/>
            <person name="Nierman W.C."/>
            <person name="Fouts D.E."/>
        </authorList>
    </citation>
    <scope>NUCLEOTIDE SEQUENCE [LARGE SCALE GENOMIC DNA]</scope>
    <source>
        <strain evidence="5 6">79601</strain>
    </source>
</reference>
<evidence type="ECO:0000256" key="1">
    <source>
        <dbReference type="ARBA" id="ARBA00009924"/>
    </source>
</evidence>
<dbReference type="Gene3D" id="3.40.50.300">
    <property type="entry name" value="P-loop containing nucleotide triphosphate hydrolases"/>
    <property type="match status" value="1"/>
</dbReference>
<accession>M6CZE5</accession>
<dbReference type="GO" id="GO:0008976">
    <property type="term" value="F:polyphosphate kinase activity"/>
    <property type="evidence" value="ECO:0007669"/>
    <property type="project" value="InterPro"/>
</dbReference>
<evidence type="ECO:0000256" key="2">
    <source>
        <dbReference type="ARBA" id="ARBA00022679"/>
    </source>
</evidence>
<dbReference type="Proteomes" id="UP000011988">
    <property type="component" value="Unassembled WGS sequence"/>
</dbReference>
<dbReference type="RefSeq" id="WP_020773759.1">
    <property type="nucleotide sequence ID" value="NZ_ANIK01000053.1"/>
</dbReference>
<organism evidence="5 6">
    <name type="scientific">Leptospira alstonii serovar Sichuan str. 79601</name>
    <dbReference type="NCBI Taxonomy" id="1218565"/>
    <lineage>
        <taxon>Bacteria</taxon>
        <taxon>Pseudomonadati</taxon>
        <taxon>Spirochaetota</taxon>
        <taxon>Spirochaetia</taxon>
        <taxon>Leptospirales</taxon>
        <taxon>Leptospiraceae</taxon>
        <taxon>Leptospira</taxon>
    </lineage>
</organism>
<sequence>MLLKEIDTLPPKDKIKEEAIQKTEEYVRNISDLQDKLFARKKHSILILLQGVDTAGKDGTIKHVFAGINPQGCSVKSWTKPNSEETQFDFLWRIHKHVPPKGMIHIHNRSHYEDVLMPKIQGTLSDKRFEERMESIRDFEKHLSRENETVILKFFLHISKEEQRERIRERLSDPDKNWKYDPSDQTTQDRWDDYQSAYEMILNDKNQSKEWNLIPADKKWFRNYQVAKILCKELEKIVSSKND</sequence>